<organism evidence="2 3">
    <name type="scientific">Ajellomyces capsulatus (strain H88)</name>
    <name type="common">Darling's disease fungus</name>
    <name type="synonym">Histoplasma capsulatum</name>
    <dbReference type="NCBI Taxonomy" id="544711"/>
    <lineage>
        <taxon>Eukaryota</taxon>
        <taxon>Fungi</taxon>
        <taxon>Dikarya</taxon>
        <taxon>Ascomycota</taxon>
        <taxon>Pezizomycotina</taxon>
        <taxon>Eurotiomycetes</taxon>
        <taxon>Eurotiomycetidae</taxon>
        <taxon>Onygenales</taxon>
        <taxon>Ajellomycetaceae</taxon>
        <taxon>Histoplasma</taxon>
    </lineage>
</organism>
<evidence type="ECO:0000313" key="3">
    <source>
        <dbReference type="Proteomes" id="UP000663419"/>
    </source>
</evidence>
<dbReference type="VEuPathDB" id="FungiDB:I7I53_01009"/>
<dbReference type="EMBL" id="CP069104">
    <property type="protein sequence ID" value="QSS53680.1"/>
    <property type="molecule type" value="Genomic_DNA"/>
</dbReference>
<proteinExistence type="predicted"/>
<name>A0A8A1LJQ0_AJEC8</name>
<protein>
    <submittedName>
        <fullName evidence="2">Uncharacterized protein</fullName>
    </submittedName>
</protein>
<accession>A0A8A1LJQ0</accession>
<keyword evidence="1" id="KW-0472">Membrane</keyword>
<dbReference type="Proteomes" id="UP000663419">
    <property type="component" value="Chromosome 3"/>
</dbReference>
<gene>
    <name evidence="2" type="ORF">I7I53_01009</name>
</gene>
<evidence type="ECO:0000256" key="1">
    <source>
        <dbReference type="SAM" id="Phobius"/>
    </source>
</evidence>
<reference evidence="2" key="1">
    <citation type="submission" date="2021-01" db="EMBL/GenBank/DDBJ databases">
        <title>Chromosome-level genome assembly of a human fungal pathogen reveals clustering of transcriptionally co-regulated genes.</title>
        <authorList>
            <person name="Voorhies M."/>
            <person name="Cohen S."/>
            <person name="Shea T.P."/>
            <person name="Petrus S."/>
            <person name="Munoz J.F."/>
            <person name="Poplawski S."/>
            <person name="Goldman W.E."/>
            <person name="Michael T."/>
            <person name="Cuomo C.A."/>
            <person name="Sil A."/>
            <person name="Beyhan S."/>
        </authorList>
    </citation>
    <scope>NUCLEOTIDE SEQUENCE</scope>
    <source>
        <strain evidence="2">H88</strain>
    </source>
</reference>
<dbReference type="AlphaFoldDB" id="A0A8A1LJQ0"/>
<evidence type="ECO:0000313" key="2">
    <source>
        <dbReference type="EMBL" id="QSS53680.1"/>
    </source>
</evidence>
<feature type="transmembrane region" description="Helical" evidence="1">
    <location>
        <begin position="85"/>
        <end position="106"/>
    </location>
</feature>
<keyword evidence="1" id="KW-1133">Transmembrane helix</keyword>
<keyword evidence="1" id="KW-0812">Transmembrane</keyword>
<sequence length="109" mass="12586">MQQYVFSITPPSCLILGSLGLFRTSFSTSTEEWSLPPIRNFSLLCPRMGFFDISPLSRALLKLVTRIPRPRFQILLTTGPLYHRLVPFFPFLSFHFGCILLFHHLICEP</sequence>